<comment type="caution">
    <text evidence="1">The sequence shown here is derived from an EMBL/GenBank/DDBJ whole genome shotgun (WGS) entry which is preliminary data.</text>
</comment>
<accession>A0ABN8JEE6</accession>
<name>A0ABN8JEE6_9HYPH</name>
<organism evidence="1 2">
    <name type="scientific">Mesorhizobium ventifaucium</name>
    <dbReference type="NCBI Taxonomy" id="666020"/>
    <lineage>
        <taxon>Bacteria</taxon>
        <taxon>Pseudomonadati</taxon>
        <taxon>Pseudomonadota</taxon>
        <taxon>Alphaproteobacteria</taxon>
        <taxon>Hyphomicrobiales</taxon>
        <taxon>Phyllobacteriaceae</taxon>
        <taxon>Mesorhizobium</taxon>
    </lineage>
</organism>
<evidence type="ECO:0000313" key="1">
    <source>
        <dbReference type="EMBL" id="CAH2395078.1"/>
    </source>
</evidence>
<reference evidence="1" key="1">
    <citation type="submission" date="2022-03" db="EMBL/GenBank/DDBJ databases">
        <authorList>
            <person name="Brunel B."/>
        </authorList>
    </citation>
    <scope>NUCLEOTIDE SEQUENCE</scope>
    <source>
        <strain evidence="1">STM4922sample</strain>
    </source>
</reference>
<gene>
    <name evidence="1" type="ORF">MES4922_110390</name>
</gene>
<dbReference type="EMBL" id="CAKXZS010000003">
    <property type="protein sequence ID" value="CAH2395078.1"/>
    <property type="molecule type" value="Genomic_DNA"/>
</dbReference>
<keyword evidence="2" id="KW-1185">Reference proteome</keyword>
<dbReference type="Proteomes" id="UP001152604">
    <property type="component" value="Unassembled WGS sequence"/>
</dbReference>
<protein>
    <submittedName>
        <fullName evidence="1">Uncharacterized protein</fullName>
    </submittedName>
</protein>
<evidence type="ECO:0000313" key="2">
    <source>
        <dbReference type="Proteomes" id="UP001152604"/>
    </source>
</evidence>
<proteinExistence type="predicted"/>
<sequence length="59" mass="6351">MFRQACQKDSDISIHGALHKTWPGLTIPLMWRTVPGVAGAVSGRGFVDAAFIAEDPDDP</sequence>